<dbReference type="PANTHER" id="PTHR23272:SF104">
    <property type="entry name" value="HAT FAMILY DIMERISATION DOMAIN CONTAINING PROTEIN, EXPRESSED"/>
    <property type="match status" value="1"/>
</dbReference>
<evidence type="ECO:0000259" key="3">
    <source>
        <dbReference type="Pfam" id="PF14372"/>
    </source>
</evidence>
<dbReference type="PANTHER" id="PTHR23272">
    <property type="entry name" value="BED FINGER-RELATED"/>
    <property type="match status" value="1"/>
</dbReference>
<dbReference type="InterPro" id="IPR025525">
    <property type="entry name" value="hAT-like_transposase_RNase-H"/>
</dbReference>
<protein>
    <recommendedName>
        <fullName evidence="6">HAT C-terminal dimerisation domain-containing protein</fullName>
    </recommendedName>
</protein>
<organism evidence="4 5">
    <name type="scientific">Oryza sativa subsp. indica</name>
    <name type="common">Rice</name>
    <dbReference type="NCBI Taxonomy" id="39946"/>
    <lineage>
        <taxon>Eukaryota</taxon>
        <taxon>Viridiplantae</taxon>
        <taxon>Streptophyta</taxon>
        <taxon>Embryophyta</taxon>
        <taxon>Tracheophyta</taxon>
        <taxon>Spermatophyta</taxon>
        <taxon>Magnoliopsida</taxon>
        <taxon>Liliopsida</taxon>
        <taxon>Poales</taxon>
        <taxon>Poaceae</taxon>
        <taxon>BOP clade</taxon>
        <taxon>Oryzoideae</taxon>
        <taxon>Oryzeae</taxon>
        <taxon>Oryzinae</taxon>
        <taxon>Oryza</taxon>
        <taxon>Oryza sativa</taxon>
    </lineage>
</organism>
<evidence type="ECO:0000259" key="2">
    <source>
        <dbReference type="Pfam" id="PF05699"/>
    </source>
</evidence>
<dbReference type="GO" id="GO:0046983">
    <property type="term" value="F:protein dimerization activity"/>
    <property type="evidence" value="ECO:0007669"/>
    <property type="project" value="InterPro"/>
</dbReference>
<feature type="region of interest" description="Disordered" evidence="1">
    <location>
        <begin position="1"/>
        <end position="20"/>
    </location>
</feature>
<dbReference type="Pfam" id="PF05699">
    <property type="entry name" value="Dimer_Tnp_hAT"/>
    <property type="match status" value="1"/>
</dbReference>
<feature type="domain" description="hAT-like transposase RNase-H fold" evidence="3">
    <location>
        <begin position="151"/>
        <end position="246"/>
    </location>
</feature>
<evidence type="ECO:0000313" key="4">
    <source>
        <dbReference type="EMBL" id="EEC83056.1"/>
    </source>
</evidence>
<evidence type="ECO:0000313" key="5">
    <source>
        <dbReference type="Proteomes" id="UP000007015"/>
    </source>
</evidence>
<dbReference type="GO" id="GO:0003677">
    <property type="term" value="F:DNA binding"/>
    <property type="evidence" value="ECO:0007669"/>
    <property type="project" value="InterPro"/>
</dbReference>
<feature type="domain" description="HAT C-terminal dimerisation" evidence="2">
    <location>
        <begin position="291"/>
        <end position="373"/>
    </location>
</feature>
<keyword evidence="5" id="KW-1185">Reference proteome</keyword>
<dbReference type="Proteomes" id="UP000007015">
    <property type="component" value="Chromosome 8"/>
</dbReference>
<sequence>MGEREREQRVQARREEEVDAAAATAVDVAAAAELDAAAAATVDTAARGEADAVARGASDGERRRRRRRRATEAGDDAAAARGGGGDGGAERWRWERDREREERATRTKVTPQFKLHLTNSKNLSELEAIENFCKIARAIYHAIKAVSDPYNSTFNSYFHVIWRLRATLQESPSIKNIERVFEVKNMQEKFDKHWEKWYLWLSIAVVLDPRYKLAFIELRFREAFSQDAGTYISEVRAKLYELYIQYSHVNEQSNEILNQGNNGSGTQISAPLHKQRTNYTIAQDVLEEFKELSEYLGGGLCPQNDSFDILKWWKDNSAAYPSLAKMARDILAIPGCAVSAESAFDTCDQRAELFNGKLGPETIEALICAQSWIKSSGTTFYL</sequence>
<feature type="compositionally biased region" description="Basic and acidic residues" evidence="1">
    <location>
        <begin position="1"/>
        <end position="16"/>
    </location>
</feature>
<dbReference type="SUPFAM" id="SSF53098">
    <property type="entry name" value="Ribonuclease H-like"/>
    <property type="match status" value="1"/>
</dbReference>
<gene>
    <name evidence="4" type="ORF">OsI_28162</name>
</gene>
<evidence type="ECO:0008006" key="6">
    <source>
        <dbReference type="Google" id="ProtNLM"/>
    </source>
</evidence>
<dbReference type="HOGENOM" id="CLU_724409_0_0_1"/>
<dbReference type="EMBL" id="CM000133">
    <property type="protein sequence ID" value="EEC83056.1"/>
    <property type="molecule type" value="Genomic_DNA"/>
</dbReference>
<dbReference type="InterPro" id="IPR008906">
    <property type="entry name" value="HATC_C_dom"/>
</dbReference>
<evidence type="ECO:0000256" key="1">
    <source>
        <dbReference type="SAM" id="MobiDB-lite"/>
    </source>
</evidence>
<dbReference type="STRING" id="39946.B8BBN0"/>
<feature type="compositionally biased region" description="Basic and acidic residues" evidence="1">
    <location>
        <begin position="88"/>
        <end position="105"/>
    </location>
</feature>
<name>B8BBN0_ORYSI</name>
<dbReference type="Pfam" id="PF14372">
    <property type="entry name" value="hAT-like_RNase-H"/>
    <property type="match status" value="1"/>
</dbReference>
<reference evidence="4 5" key="1">
    <citation type="journal article" date="2005" name="PLoS Biol.">
        <title>The genomes of Oryza sativa: a history of duplications.</title>
        <authorList>
            <person name="Yu J."/>
            <person name="Wang J."/>
            <person name="Lin W."/>
            <person name="Li S."/>
            <person name="Li H."/>
            <person name="Zhou J."/>
            <person name="Ni P."/>
            <person name="Dong W."/>
            <person name="Hu S."/>
            <person name="Zeng C."/>
            <person name="Zhang J."/>
            <person name="Zhang Y."/>
            <person name="Li R."/>
            <person name="Xu Z."/>
            <person name="Li S."/>
            <person name="Li X."/>
            <person name="Zheng H."/>
            <person name="Cong L."/>
            <person name="Lin L."/>
            <person name="Yin J."/>
            <person name="Geng J."/>
            <person name="Li G."/>
            <person name="Shi J."/>
            <person name="Liu J."/>
            <person name="Lv H."/>
            <person name="Li J."/>
            <person name="Wang J."/>
            <person name="Deng Y."/>
            <person name="Ran L."/>
            <person name="Shi X."/>
            <person name="Wang X."/>
            <person name="Wu Q."/>
            <person name="Li C."/>
            <person name="Ren X."/>
            <person name="Wang J."/>
            <person name="Wang X."/>
            <person name="Li D."/>
            <person name="Liu D."/>
            <person name="Zhang X."/>
            <person name="Ji Z."/>
            <person name="Zhao W."/>
            <person name="Sun Y."/>
            <person name="Zhang Z."/>
            <person name="Bao J."/>
            <person name="Han Y."/>
            <person name="Dong L."/>
            <person name="Ji J."/>
            <person name="Chen P."/>
            <person name="Wu S."/>
            <person name="Liu J."/>
            <person name="Xiao Y."/>
            <person name="Bu D."/>
            <person name="Tan J."/>
            <person name="Yang L."/>
            <person name="Ye C."/>
            <person name="Zhang J."/>
            <person name="Xu J."/>
            <person name="Zhou Y."/>
            <person name="Yu Y."/>
            <person name="Zhang B."/>
            <person name="Zhuang S."/>
            <person name="Wei H."/>
            <person name="Liu B."/>
            <person name="Lei M."/>
            <person name="Yu H."/>
            <person name="Li Y."/>
            <person name="Xu H."/>
            <person name="Wei S."/>
            <person name="He X."/>
            <person name="Fang L."/>
            <person name="Zhang Z."/>
            <person name="Zhang Y."/>
            <person name="Huang X."/>
            <person name="Su Z."/>
            <person name="Tong W."/>
            <person name="Li J."/>
            <person name="Tong Z."/>
            <person name="Li S."/>
            <person name="Ye J."/>
            <person name="Wang L."/>
            <person name="Fang L."/>
            <person name="Lei T."/>
            <person name="Chen C."/>
            <person name="Chen H."/>
            <person name="Xu Z."/>
            <person name="Li H."/>
            <person name="Huang H."/>
            <person name="Zhang F."/>
            <person name="Xu H."/>
            <person name="Li N."/>
            <person name="Zhao C."/>
            <person name="Li S."/>
            <person name="Dong L."/>
            <person name="Huang Y."/>
            <person name="Li L."/>
            <person name="Xi Y."/>
            <person name="Qi Q."/>
            <person name="Li W."/>
            <person name="Zhang B."/>
            <person name="Hu W."/>
            <person name="Zhang Y."/>
            <person name="Tian X."/>
            <person name="Jiao Y."/>
            <person name="Liang X."/>
            <person name="Jin J."/>
            <person name="Gao L."/>
            <person name="Zheng W."/>
            <person name="Hao B."/>
            <person name="Liu S."/>
            <person name="Wang W."/>
            <person name="Yuan L."/>
            <person name="Cao M."/>
            <person name="McDermott J."/>
            <person name="Samudrala R."/>
            <person name="Wang J."/>
            <person name="Wong G.K."/>
            <person name="Yang H."/>
        </authorList>
    </citation>
    <scope>NUCLEOTIDE SEQUENCE [LARGE SCALE GENOMIC DNA]</scope>
    <source>
        <strain evidence="5">cv. 93-11</strain>
    </source>
</reference>
<proteinExistence type="predicted"/>
<dbReference type="InterPro" id="IPR012337">
    <property type="entry name" value="RNaseH-like_sf"/>
</dbReference>
<feature type="compositionally biased region" description="Basic and acidic residues" evidence="1">
    <location>
        <begin position="46"/>
        <end position="62"/>
    </location>
</feature>
<dbReference type="Gramene" id="BGIOSGA027490-TA">
    <property type="protein sequence ID" value="BGIOSGA027490-PA"/>
    <property type="gene ID" value="BGIOSGA027490"/>
</dbReference>
<dbReference type="AlphaFoldDB" id="B8BBN0"/>
<feature type="region of interest" description="Disordered" evidence="1">
    <location>
        <begin position="41"/>
        <end position="107"/>
    </location>
</feature>
<accession>B8BBN0</accession>